<dbReference type="KEGG" id="des:DSOUD_1767"/>
<dbReference type="PATRIC" id="fig|1603606.3.peg.1922"/>
<proteinExistence type="inferred from homology"/>
<dbReference type="OrthoDB" id="9811314at2"/>
<evidence type="ECO:0000313" key="6">
    <source>
        <dbReference type="EMBL" id="ALC16545.1"/>
    </source>
</evidence>
<dbReference type="PROSITE" id="PS00143">
    <property type="entry name" value="INSULINASE"/>
    <property type="match status" value="1"/>
</dbReference>
<dbReference type="PANTHER" id="PTHR11851:SF49">
    <property type="entry name" value="MITOCHONDRIAL-PROCESSING PEPTIDASE SUBUNIT ALPHA"/>
    <property type="match status" value="1"/>
</dbReference>
<organism evidence="6 7">
    <name type="scientific">Desulfuromonas soudanensis</name>
    <dbReference type="NCBI Taxonomy" id="1603606"/>
    <lineage>
        <taxon>Bacteria</taxon>
        <taxon>Pseudomonadati</taxon>
        <taxon>Thermodesulfobacteriota</taxon>
        <taxon>Desulfuromonadia</taxon>
        <taxon>Desulfuromonadales</taxon>
        <taxon>Desulfuromonadaceae</taxon>
        <taxon>Desulfuromonas</taxon>
    </lineage>
</organism>
<feature type="domain" description="Peptidase M16 N-terminal" evidence="4">
    <location>
        <begin position="12"/>
        <end position="159"/>
    </location>
</feature>
<dbReference type="GO" id="GO:0006508">
    <property type="term" value="P:proteolysis"/>
    <property type="evidence" value="ECO:0007669"/>
    <property type="project" value="InterPro"/>
</dbReference>
<dbReference type="InterPro" id="IPR001431">
    <property type="entry name" value="Pept_M16_Zn_BS"/>
</dbReference>
<dbReference type="RefSeq" id="WP_053550635.1">
    <property type="nucleotide sequence ID" value="NZ_CP010802.1"/>
</dbReference>
<evidence type="ECO:0000256" key="2">
    <source>
        <dbReference type="ARBA" id="ARBA00007261"/>
    </source>
</evidence>
<evidence type="ECO:0000259" key="4">
    <source>
        <dbReference type="Pfam" id="PF00675"/>
    </source>
</evidence>
<feature type="domain" description="Peptidase M16 C-terminal" evidence="5">
    <location>
        <begin position="165"/>
        <end position="341"/>
    </location>
</feature>
<comment type="cofactor">
    <cofactor evidence="1">
        <name>Zn(2+)</name>
        <dbReference type="ChEBI" id="CHEBI:29105"/>
    </cofactor>
</comment>
<dbReference type="Proteomes" id="UP000057158">
    <property type="component" value="Chromosome"/>
</dbReference>
<accession>A0A0M4DI38</accession>
<reference evidence="6 7" key="1">
    <citation type="submission" date="2015-07" db="EMBL/GenBank/DDBJ databases">
        <title>Isolation and Genomic Characterization of a Novel Halophilic Metal-Reducing Deltaproteobacterium from the Deep Subsurface.</title>
        <authorList>
            <person name="Badalamenti J.P."/>
            <person name="Summers Z.M."/>
            <person name="Gralnick J.A."/>
            <person name="Bond D.R."/>
        </authorList>
    </citation>
    <scope>NUCLEOTIDE SEQUENCE [LARGE SCALE GENOMIC DNA]</scope>
    <source>
        <strain evidence="6 7">WTL</strain>
    </source>
</reference>
<evidence type="ECO:0000256" key="1">
    <source>
        <dbReference type="ARBA" id="ARBA00001947"/>
    </source>
</evidence>
<dbReference type="Pfam" id="PF00675">
    <property type="entry name" value="Peptidase_M16"/>
    <property type="match status" value="1"/>
</dbReference>
<dbReference type="Gene3D" id="3.30.830.10">
    <property type="entry name" value="Metalloenzyme, LuxS/M16 peptidase-like"/>
    <property type="match status" value="2"/>
</dbReference>
<dbReference type="InterPro" id="IPR011249">
    <property type="entry name" value="Metalloenz_LuxS/M16"/>
</dbReference>
<evidence type="ECO:0000259" key="5">
    <source>
        <dbReference type="Pfam" id="PF05193"/>
    </source>
</evidence>
<dbReference type="GO" id="GO:0004222">
    <property type="term" value="F:metalloendopeptidase activity"/>
    <property type="evidence" value="ECO:0007669"/>
    <property type="project" value="InterPro"/>
</dbReference>
<dbReference type="InterPro" id="IPR007863">
    <property type="entry name" value="Peptidase_M16_C"/>
</dbReference>
<dbReference type="InterPro" id="IPR011765">
    <property type="entry name" value="Pept_M16_N"/>
</dbReference>
<dbReference type="STRING" id="1603606.DSOUD_1767"/>
<dbReference type="PANTHER" id="PTHR11851">
    <property type="entry name" value="METALLOPROTEASE"/>
    <property type="match status" value="1"/>
</dbReference>
<evidence type="ECO:0000256" key="3">
    <source>
        <dbReference type="RuleBase" id="RU004447"/>
    </source>
</evidence>
<protein>
    <submittedName>
        <fullName evidence="6">Putative Zn-dependent peptidase</fullName>
    </submittedName>
</protein>
<dbReference type="GO" id="GO:0046872">
    <property type="term" value="F:metal ion binding"/>
    <property type="evidence" value="ECO:0007669"/>
    <property type="project" value="InterPro"/>
</dbReference>
<dbReference type="InterPro" id="IPR050361">
    <property type="entry name" value="MPP/UQCRC_Complex"/>
</dbReference>
<name>A0A0M4DI38_9BACT</name>
<dbReference type="FunFam" id="3.30.830.10:FF:000008">
    <property type="entry name" value="Mitochondrial-processing peptidase subunit beta"/>
    <property type="match status" value="1"/>
</dbReference>
<dbReference type="SUPFAM" id="SSF63411">
    <property type="entry name" value="LuxS/MPP-like metallohydrolase"/>
    <property type="match status" value="2"/>
</dbReference>
<evidence type="ECO:0000313" key="7">
    <source>
        <dbReference type="Proteomes" id="UP000057158"/>
    </source>
</evidence>
<gene>
    <name evidence="6" type="ORF">DSOUD_1767</name>
</gene>
<keyword evidence="7" id="KW-1185">Reference proteome</keyword>
<comment type="similarity">
    <text evidence="2 3">Belongs to the peptidase M16 family.</text>
</comment>
<dbReference type="Pfam" id="PF05193">
    <property type="entry name" value="Peptidase_M16_C"/>
    <property type="match status" value="1"/>
</dbReference>
<dbReference type="EMBL" id="CP010802">
    <property type="protein sequence ID" value="ALC16545.1"/>
    <property type="molecule type" value="Genomic_DNA"/>
</dbReference>
<sequence length="421" mass="46822">MIQKSILENGIRVITEKMPGVHSVSLGFWVENGSRHESASESGISHFIEHMLFKGTSRRNALDIAKEIDSVGGVLNAFTAREYSCYYAKVLAKALPRAIDLLSDIVLGSIFDLDELEKERRVILQEISMLEDAPDDQVHDLFNHFFWEGHPLGLPILGTRESVDNLTREMMQAFMSKRYCGGKIVICAAGDLVHDQIVQQISRAFQGVPSGTTAPTPLLSIPQHARRIHVLEKDLEQVHICLGTRAMPQNHPNRFASYLLNVILGGSMSSRLFQTVREERGLAYSIYSYLNCHSDAGALVIYAGTAAEDAPHVVNLLLRELNRFRTETVSGEELSSAKEQLKGNLLLSLEGSDNRMTRLAKNEIYLGEQWAIPQVLAAFDRVTSRDLQGLAEETICDDYLNLQLLGRVGAGDFPLIDFTLG</sequence>
<dbReference type="AlphaFoldDB" id="A0A0M4DI38"/>